<dbReference type="Gene3D" id="3.90.1720.30">
    <property type="entry name" value="PPPDE domains"/>
    <property type="match status" value="1"/>
</dbReference>
<comment type="similarity">
    <text evidence="1">Belongs to the DeSI family.</text>
</comment>
<keyword evidence="3" id="KW-0378">Hydrolase</keyword>
<evidence type="ECO:0000256" key="3">
    <source>
        <dbReference type="ARBA" id="ARBA00022801"/>
    </source>
</evidence>
<reference evidence="5 6" key="1">
    <citation type="journal article" date="2024" name="BMC Genomics">
        <title>Genome assembly of redclaw crayfish (Cherax quadricarinatus) provides insights into its immune adaptation and hypoxia tolerance.</title>
        <authorList>
            <person name="Liu Z."/>
            <person name="Zheng J."/>
            <person name="Li H."/>
            <person name="Fang K."/>
            <person name="Wang S."/>
            <person name="He J."/>
            <person name="Zhou D."/>
            <person name="Weng S."/>
            <person name="Chi M."/>
            <person name="Gu Z."/>
            <person name="He J."/>
            <person name="Li F."/>
            <person name="Wang M."/>
        </authorList>
    </citation>
    <scope>NUCLEOTIDE SEQUENCE [LARGE SCALE GENOMIC DNA]</scope>
    <source>
        <strain evidence="5">ZL_2023a</strain>
    </source>
</reference>
<keyword evidence="2" id="KW-0645">Protease</keyword>
<comment type="caution">
    <text evidence="5">The sequence shown here is derived from an EMBL/GenBank/DDBJ whole genome shotgun (WGS) entry which is preliminary data.</text>
</comment>
<protein>
    <recommendedName>
        <fullName evidence="4">PPPDE domain-containing protein</fullName>
    </recommendedName>
</protein>
<dbReference type="AlphaFoldDB" id="A0AAW0WPT2"/>
<evidence type="ECO:0000256" key="1">
    <source>
        <dbReference type="ARBA" id="ARBA00008140"/>
    </source>
</evidence>
<dbReference type="InterPro" id="IPR008580">
    <property type="entry name" value="PPPDE_dom"/>
</dbReference>
<sequence>MSGRVLTYSRLTDGTVWLYVFRLQACMWHSGIGTRAGYWAYAANGQYAIRDYSGDRCNGPLTYWYKLGHTNKTKSEINNIVSDLVRKCYPGYKQCWKFMMSHYSMGYWNCNYFTHHLAEALGVVSAYPSWLWNTLWPGFSC</sequence>
<accession>A0AAW0WPT2</accession>
<evidence type="ECO:0000313" key="5">
    <source>
        <dbReference type="EMBL" id="KAK8729469.1"/>
    </source>
</evidence>
<dbReference type="Pfam" id="PF05903">
    <property type="entry name" value="Peptidase_C97"/>
    <property type="match status" value="1"/>
</dbReference>
<evidence type="ECO:0000259" key="4">
    <source>
        <dbReference type="Pfam" id="PF05903"/>
    </source>
</evidence>
<dbReference type="GO" id="GO:0006508">
    <property type="term" value="P:proteolysis"/>
    <property type="evidence" value="ECO:0007669"/>
    <property type="project" value="UniProtKB-KW"/>
</dbReference>
<evidence type="ECO:0000256" key="2">
    <source>
        <dbReference type="ARBA" id="ARBA00022670"/>
    </source>
</evidence>
<evidence type="ECO:0000313" key="6">
    <source>
        <dbReference type="Proteomes" id="UP001445076"/>
    </source>
</evidence>
<dbReference type="Proteomes" id="UP001445076">
    <property type="component" value="Unassembled WGS sequence"/>
</dbReference>
<dbReference type="GO" id="GO:0008233">
    <property type="term" value="F:peptidase activity"/>
    <property type="evidence" value="ECO:0007669"/>
    <property type="project" value="UniProtKB-KW"/>
</dbReference>
<dbReference type="InterPro" id="IPR042266">
    <property type="entry name" value="PPPDE_sf"/>
</dbReference>
<keyword evidence="6" id="KW-1185">Reference proteome</keyword>
<feature type="domain" description="PPPDE" evidence="4">
    <location>
        <begin position="25"/>
        <end position="133"/>
    </location>
</feature>
<gene>
    <name evidence="5" type="ORF">OTU49_008484</name>
</gene>
<organism evidence="5 6">
    <name type="scientific">Cherax quadricarinatus</name>
    <name type="common">Australian red claw crayfish</name>
    <dbReference type="NCBI Taxonomy" id="27406"/>
    <lineage>
        <taxon>Eukaryota</taxon>
        <taxon>Metazoa</taxon>
        <taxon>Ecdysozoa</taxon>
        <taxon>Arthropoda</taxon>
        <taxon>Crustacea</taxon>
        <taxon>Multicrustacea</taxon>
        <taxon>Malacostraca</taxon>
        <taxon>Eumalacostraca</taxon>
        <taxon>Eucarida</taxon>
        <taxon>Decapoda</taxon>
        <taxon>Pleocyemata</taxon>
        <taxon>Astacidea</taxon>
        <taxon>Parastacoidea</taxon>
        <taxon>Parastacidae</taxon>
        <taxon>Cherax</taxon>
    </lineage>
</organism>
<dbReference type="EMBL" id="JARKIK010000067">
    <property type="protein sequence ID" value="KAK8729469.1"/>
    <property type="molecule type" value="Genomic_DNA"/>
</dbReference>
<name>A0AAW0WPT2_CHEQU</name>
<proteinExistence type="inferred from homology"/>